<keyword evidence="3" id="KW-0378">Hydrolase</keyword>
<dbReference type="CDD" id="cd16332">
    <property type="entry name" value="Prp-like"/>
    <property type="match status" value="1"/>
</dbReference>
<dbReference type="AlphaFoldDB" id="A0A135YWN5"/>
<dbReference type="GO" id="GO:0005840">
    <property type="term" value="C:ribosome"/>
    <property type="evidence" value="ECO:0007669"/>
    <property type="project" value="UniProtKB-KW"/>
</dbReference>
<dbReference type="PANTHER" id="PTHR39178">
    <property type="entry name" value="HYPOTHETICAL RIBOSOME-ASSOCIATED PROTEIN"/>
    <property type="match status" value="1"/>
</dbReference>
<evidence type="ECO:0000313" key="9">
    <source>
        <dbReference type="Proteomes" id="UP000070326"/>
    </source>
</evidence>
<evidence type="ECO:0000256" key="3">
    <source>
        <dbReference type="ARBA" id="ARBA00022801"/>
    </source>
</evidence>
<accession>A0A135YWN5</accession>
<keyword evidence="2" id="KW-0645">Protease</keyword>
<evidence type="ECO:0000313" key="8">
    <source>
        <dbReference type="EMBL" id="SUB61434.1"/>
    </source>
</evidence>
<dbReference type="InterPro" id="IPR036764">
    <property type="entry name" value="Peptidase_Prp_sf"/>
</dbReference>
<dbReference type="PATRIC" id="fig|1261.3.peg.494"/>
<dbReference type="GO" id="GO:0008234">
    <property type="term" value="F:cysteine-type peptidase activity"/>
    <property type="evidence" value="ECO:0007669"/>
    <property type="project" value="UniProtKB-KW"/>
</dbReference>
<reference evidence="8 10" key="2">
    <citation type="submission" date="2018-06" db="EMBL/GenBank/DDBJ databases">
        <authorList>
            <consortium name="Pathogen Informatics"/>
            <person name="Doyle S."/>
        </authorList>
    </citation>
    <scope>NUCLEOTIDE SEQUENCE [LARGE SCALE GENOMIC DNA]</scope>
    <source>
        <strain evidence="8 10">NCTC11460</strain>
    </source>
</reference>
<gene>
    <name evidence="7" type="ORF">HMPREF3195_00593</name>
    <name evidence="8" type="ORF">NCTC11460_01367</name>
</gene>
<reference evidence="7 9" key="1">
    <citation type="submission" date="2016-02" db="EMBL/GenBank/DDBJ databases">
        <authorList>
            <person name="Wen L."/>
            <person name="He K."/>
            <person name="Yang H."/>
        </authorList>
    </citation>
    <scope>NUCLEOTIDE SEQUENCE [LARGE SCALE GENOMIC DNA]</scope>
    <source>
        <strain evidence="7 9">MJR8628A</strain>
    </source>
</reference>
<evidence type="ECO:0000256" key="4">
    <source>
        <dbReference type="ARBA" id="ARBA00022807"/>
    </source>
</evidence>
<keyword evidence="8" id="KW-0687">Ribonucleoprotein</keyword>
<dbReference type="PANTHER" id="PTHR39178:SF1">
    <property type="entry name" value="RIBOSOMAL-PROCESSING CYSTEINE PROTEASE PRP"/>
    <property type="match status" value="1"/>
</dbReference>
<dbReference type="EMBL" id="LSQZ01000018">
    <property type="protein sequence ID" value="KXI13790.1"/>
    <property type="molecule type" value="Genomic_DNA"/>
</dbReference>
<keyword evidence="1" id="KW-0690">Ribosome biogenesis</keyword>
<keyword evidence="4" id="KW-0788">Thiol protease</keyword>
<dbReference type="GeneID" id="79842225"/>
<dbReference type="STRING" id="1261.HMPREF3195_00593"/>
<dbReference type="InterPro" id="IPR007422">
    <property type="entry name" value="Peptidase_Prp"/>
</dbReference>
<organism evidence="7 9">
    <name type="scientific">Peptostreptococcus anaerobius</name>
    <dbReference type="NCBI Taxonomy" id="1261"/>
    <lineage>
        <taxon>Bacteria</taxon>
        <taxon>Bacillati</taxon>
        <taxon>Bacillota</taxon>
        <taxon>Clostridia</taxon>
        <taxon>Peptostreptococcales</taxon>
        <taxon>Peptostreptococcaceae</taxon>
        <taxon>Peptostreptococcus</taxon>
    </lineage>
</organism>
<dbReference type="Pfam" id="PF04327">
    <property type="entry name" value="Peptidase_Prp"/>
    <property type="match status" value="1"/>
</dbReference>
<dbReference type="Proteomes" id="UP000070326">
    <property type="component" value="Unassembled WGS sequence"/>
</dbReference>
<name>A0A135YWN5_9FIRM</name>
<dbReference type="GO" id="GO:0042254">
    <property type="term" value="P:ribosome biogenesis"/>
    <property type="evidence" value="ECO:0007669"/>
    <property type="project" value="UniProtKB-KW"/>
</dbReference>
<dbReference type="SUPFAM" id="SSF118010">
    <property type="entry name" value="TM1457-like"/>
    <property type="match status" value="1"/>
</dbReference>
<dbReference type="Gene3D" id="3.30.70.1490">
    <property type="entry name" value="Cysteine protease Prp"/>
    <property type="match status" value="1"/>
</dbReference>
<evidence type="ECO:0000256" key="5">
    <source>
        <dbReference type="ARBA" id="ARBA00044503"/>
    </source>
</evidence>
<dbReference type="GO" id="GO:0006508">
    <property type="term" value="P:proteolysis"/>
    <property type="evidence" value="ECO:0007669"/>
    <property type="project" value="UniProtKB-KW"/>
</dbReference>
<evidence type="ECO:0000256" key="1">
    <source>
        <dbReference type="ARBA" id="ARBA00022517"/>
    </source>
</evidence>
<dbReference type="EMBL" id="UGTB01000004">
    <property type="protein sequence ID" value="SUB61434.1"/>
    <property type="molecule type" value="Genomic_DNA"/>
</dbReference>
<keyword evidence="8" id="KW-0689">Ribosomal protein</keyword>
<comment type="similarity">
    <text evidence="5">Belongs to the Prp family.</text>
</comment>
<evidence type="ECO:0000313" key="10">
    <source>
        <dbReference type="Proteomes" id="UP000255101"/>
    </source>
</evidence>
<dbReference type="eggNOG" id="COG2868">
    <property type="taxonomic scope" value="Bacteria"/>
</dbReference>
<dbReference type="RefSeq" id="WP_002843094.1">
    <property type="nucleotide sequence ID" value="NZ_CAMPYD010000002.1"/>
</dbReference>
<proteinExistence type="inferred from homology"/>
<protein>
    <recommendedName>
        <fullName evidence="6">Ribosomal processing cysteine protease Prp</fullName>
    </recommendedName>
</protein>
<dbReference type="Proteomes" id="UP000255101">
    <property type="component" value="Unassembled WGS sequence"/>
</dbReference>
<evidence type="ECO:0000256" key="2">
    <source>
        <dbReference type="ARBA" id="ARBA00022670"/>
    </source>
</evidence>
<sequence>MIKVTFFYNDEFKIKGFELKGHAEYGEFGYDIVCSAVTSNTLAVINSLDSLQKVGFNKVHAKEGSIGCMVEEKDIDKAQLLLQHLRLALDEIRKEYPKNIKIFEK</sequence>
<evidence type="ECO:0000256" key="6">
    <source>
        <dbReference type="ARBA" id="ARBA00044538"/>
    </source>
</evidence>
<evidence type="ECO:0000313" key="7">
    <source>
        <dbReference type="EMBL" id="KXI13790.1"/>
    </source>
</evidence>